<dbReference type="PANTHER" id="PTHR43649">
    <property type="entry name" value="ARABINOSE-BINDING PROTEIN-RELATED"/>
    <property type="match status" value="1"/>
</dbReference>
<dbReference type="Proteomes" id="UP001597277">
    <property type="component" value="Unassembled WGS sequence"/>
</dbReference>
<protein>
    <submittedName>
        <fullName evidence="1">ABC transporter substrate-binding protein</fullName>
    </submittedName>
</protein>
<dbReference type="SUPFAM" id="SSF53850">
    <property type="entry name" value="Periplasmic binding protein-like II"/>
    <property type="match status" value="1"/>
</dbReference>
<dbReference type="PANTHER" id="PTHR43649:SF11">
    <property type="entry name" value="ABC TRANSPORTER SUBSTRATE-BINDING PROTEIN YESO-RELATED"/>
    <property type="match status" value="1"/>
</dbReference>
<dbReference type="RefSeq" id="WP_388004280.1">
    <property type="nucleotide sequence ID" value="NZ_JBHUEE010000003.1"/>
</dbReference>
<proteinExistence type="predicted"/>
<keyword evidence="2" id="KW-1185">Reference proteome</keyword>
<accession>A0ABW4L3Y4</accession>
<sequence>MTWVATAGVLALGLTACGPSEGGQSDGDSESASLRIAWSGSDDRTQRTEEALDLYREQHPEVDIQVEFTTSTNFWDRLTTQVAGGNAPDIIQMSGQTLAEYASSDVLLDLEPYVGEQIDIDGWDQELLDRQTLDGTLYGVPPGVDAHGLIYNVTKFDELGIDPLPTEWSWSDYREIVNAISEAGGDAYYGSEDGGSSYEAFQTFLAQRGKTLFNGPAQAAELGFESDDLHDWWQMWGELQEQGAVVPPDMQTEFGLNPENSGVIQDYAAMDWTTSSQFTNFVGLTDDELDITTYPFGPNGTPGQVWRAGLAWSITSSSEHPDVAADLINFLVNDESAARAQLATRGVPASPSAADIVRDEVDDTEIRSFEHLETVQELDAEITPLLPVGWGDFVDAYQRIYYEYAYGRMSLDDAVETFMTEASAAVES</sequence>
<organism evidence="1 2">
    <name type="scientific">Georgenia deserti</name>
    <dbReference type="NCBI Taxonomy" id="2093781"/>
    <lineage>
        <taxon>Bacteria</taxon>
        <taxon>Bacillati</taxon>
        <taxon>Actinomycetota</taxon>
        <taxon>Actinomycetes</taxon>
        <taxon>Micrococcales</taxon>
        <taxon>Bogoriellaceae</taxon>
        <taxon>Georgenia</taxon>
    </lineage>
</organism>
<reference evidence="2" key="1">
    <citation type="journal article" date="2019" name="Int. J. Syst. Evol. Microbiol.">
        <title>The Global Catalogue of Microorganisms (GCM) 10K type strain sequencing project: providing services to taxonomists for standard genome sequencing and annotation.</title>
        <authorList>
            <consortium name="The Broad Institute Genomics Platform"/>
            <consortium name="The Broad Institute Genome Sequencing Center for Infectious Disease"/>
            <person name="Wu L."/>
            <person name="Ma J."/>
        </authorList>
    </citation>
    <scope>NUCLEOTIDE SEQUENCE [LARGE SCALE GENOMIC DNA]</scope>
    <source>
        <strain evidence="2">JCM 17130</strain>
    </source>
</reference>
<dbReference type="InterPro" id="IPR006059">
    <property type="entry name" value="SBP"/>
</dbReference>
<gene>
    <name evidence="1" type="ORF">ACFSE6_07245</name>
</gene>
<comment type="caution">
    <text evidence="1">The sequence shown here is derived from an EMBL/GenBank/DDBJ whole genome shotgun (WGS) entry which is preliminary data.</text>
</comment>
<dbReference type="Gene3D" id="3.40.190.10">
    <property type="entry name" value="Periplasmic binding protein-like II"/>
    <property type="match status" value="2"/>
</dbReference>
<name>A0ABW4L3Y4_9MICO</name>
<evidence type="ECO:0000313" key="2">
    <source>
        <dbReference type="Proteomes" id="UP001597277"/>
    </source>
</evidence>
<dbReference type="EMBL" id="JBHUEE010000003">
    <property type="protein sequence ID" value="MFD1717622.1"/>
    <property type="molecule type" value="Genomic_DNA"/>
</dbReference>
<dbReference type="Pfam" id="PF13416">
    <property type="entry name" value="SBP_bac_8"/>
    <property type="match status" value="1"/>
</dbReference>
<evidence type="ECO:0000313" key="1">
    <source>
        <dbReference type="EMBL" id="MFD1717622.1"/>
    </source>
</evidence>
<dbReference type="InterPro" id="IPR050490">
    <property type="entry name" value="Bact_solute-bd_prot1"/>
</dbReference>